<proteinExistence type="predicted"/>
<dbReference type="KEGG" id="acab:QRX50_06895"/>
<gene>
    <name evidence="2" type="ORF">QRX50_06895</name>
</gene>
<keyword evidence="1" id="KW-1133">Transmembrane helix</keyword>
<dbReference type="EMBL" id="CP127294">
    <property type="protein sequence ID" value="WIX80495.1"/>
    <property type="molecule type" value="Genomic_DNA"/>
</dbReference>
<evidence type="ECO:0000256" key="1">
    <source>
        <dbReference type="SAM" id="Phobius"/>
    </source>
</evidence>
<dbReference type="RefSeq" id="WP_285971124.1">
    <property type="nucleotide sequence ID" value="NZ_CP127294.1"/>
</dbReference>
<dbReference type="Proteomes" id="UP001236014">
    <property type="component" value="Chromosome"/>
</dbReference>
<name>A0A9Y2IHK9_9PSEU</name>
<feature type="transmembrane region" description="Helical" evidence="1">
    <location>
        <begin position="85"/>
        <end position="104"/>
    </location>
</feature>
<evidence type="ECO:0000313" key="3">
    <source>
        <dbReference type="Proteomes" id="UP001236014"/>
    </source>
</evidence>
<keyword evidence="1" id="KW-0472">Membrane</keyword>
<protein>
    <submittedName>
        <fullName evidence="2">Uncharacterized protein</fullName>
    </submittedName>
</protein>
<accession>A0A9Y2IHK9</accession>
<keyword evidence="1" id="KW-0812">Transmembrane</keyword>
<dbReference type="AlphaFoldDB" id="A0A9Y2IHK9"/>
<keyword evidence="3" id="KW-1185">Reference proteome</keyword>
<evidence type="ECO:0000313" key="2">
    <source>
        <dbReference type="EMBL" id="WIX80495.1"/>
    </source>
</evidence>
<reference evidence="2 3" key="1">
    <citation type="submission" date="2023-06" db="EMBL/GenBank/DDBJ databases">
        <authorList>
            <person name="Oyuntsetseg B."/>
            <person name="Kim S.B."/>
        </authorList>
    </citation>
    <scope>NUCLEOTIDE SEQUENCE [LARGE SCALE GENOMIC DNA]</scope>
    <source>
        <strain evidence="2 3">2-15</strain>
    </source>
</reference>
<organism evidence="2 3">
    <name type="scientific">Amycolatopsis carbonis</name>
    <dbReference type="NCBI Taxonomy" id="715471"/>
    <lineage>
        <taxon>Bacteria</taxon>
        <taxon>Bacillati</taxon>
        <taxon>Actinomycetota</taxon>
        <taxon>Actinomycetes</taxon>
        <taxon>Pseudonocardiales</taxon>
        <taxon>Pseudonocardiaceae</taxon>
        <taxon>Amycolatopsis</taxon>
    </lineage>
</organism>
<sequence>MTDECVRVRGEVAEALMLGRSLPEPLARHLATCAGCTRDTAEIREVAATFAYTEGGPRLPAPPELGPRIGARVRAAGGARRTRRLVLAAAAAVVAAVVTGAVVLSSGEPPQPVALARDGLMVPHPWGTEVPITLSGLRDGETYQLVTVGSGGRSLPAGSVRADGTGAVRTRMVTAMSRDTIVALLVRDDAGHSVAQLAVAPR</sequence>